<feature type="compositionally biased region" description="Gly residues" evidence="1">
    <location>
        <begin position="159"/>
        <end position="176"/>
    </location>
</feature>
<dbReference type="GO" id="GO:0006406">
    <property type="term" value="P:mRNA export from nucleus"/>
    <property type="evidence" value="ECO:0007669"/>
    <property type="project" value="TreeGrafter"/>
</dbReference>
<feature type="compositionally biased region" description="Polar residues" evidence="1">
    <location>
        <begin position="1107"/>
        <end position="1119"/>
    </location>
</feature>
<feature type="compositionally biased region" description="Low complexity" evidence="1">
    <location>
        <begin position="1238"/>
        <end position="1247"/>
    </location>
</feature>
<feature type="region of interest" description="Disordered" evidence="1">
    <location>
        <begin position="1103"/>
        <end position="1279"/>
    </location>
</feature>
<feature type="compositionally biased region" description="Polar residues" evidence="1">
    <location>
        <begin position="1156"/>
        <end position="1175"/>
    </location>
</feature>
<dbReference type="Gene3D" id="1.25.40.990">
    <property type="match status" value="1"/>
</dbReference>
<feature type="domain" description="SAC3/GANP/THP3 conserved" evidence="2">
    <location>
        <begin position="626"/>
        <end position="940"/>
    </location>
</feature>
<gene>
    <name evidence="3" type="ORF">PaG_03954</name>
</gene>
<feature type="compositionally biased region" description="Low complexity" evidence="1">
    <location>
        <begin position="212"/>
        <end position="269"/>
    </location>
</feature>
<evidence type="ECO:0000313" key="3">
    <source>
        <dbReference type="EMBL" id="ETS61850.1"/>
    </source>
</evidence>
<evidence type="ECO:0000313" key="4">
    <source>
        <dbReference type="Proteomes" id="UP000019462"/>
    </source>
</evidence>
<organism evidence="3 4">
    <name type="scientific">Moesziomyces aphidis</name>
    <name type="common">Pseudozyma aphidis</name>
    <dbReference type="NCBI Taxonomy" id="84754"/>
    <lineage>
        <taxon>Eukaryota</taxon>
        <taxon>Fungi</taxon>
        <taxon>Dikarya</taxon>
        <taxon>Basidiomycota</taxon>
        <taxon>Ustilaginomycotina</taxon>
        <taxon>Ustilaginomycetes</taxon>
        <taxon>Ustilaginales</taxon>
        <taxon>Ustilaginaceae</taxon>
        <taxon>Moesziomyces</taxon>
    </lineage>
</organism>
<dbReference type="InterPro" id="IPR005062">
    <property type="entry name" value="SAC3/GANP/THP3_conserved"/>
</dbReference>
<evidence type="ECO:0000259" key="2">
    <source>
        <dbReference type="Pfam" id="PF03399"/>
    </source>
</evidence>
<comment type="caution">
    <text evidence="3">The sequence shown here is derived from an EMBL/GenBank/DDBJ whole genome shotgun (WGS) entry which is preliminary data.</text>
</comment>
<dbReference type="HOGENOM" id="CLU_233517_0_0_1"/>
<dbReference type="GO" id="GO:0070390">
    <property type="term" value="C:transcription export complex 2"/>
    <property type="evidence" value="ECO:0007669"/>
    <property type="project" value="TreeGrafter"/>
</dbReference>
<feature type="region of interest" description="Disordered" evidence="1">
    <location>
        <begin position="1409"/>
        <end position="1468"/>
    </location>
</feature>
<feature type="compositionally biased region" description="Polar residues" evidence="1">
    <location>
        <begin position="356"/>
        <end position="373"/>
    </location>
</feature>
<feature type="compositionally biased region" description="Low complexity" evidence="1">
    <location>
        <begin position="1203"/>
        <end position="1217"/>
    </location>
</feature>
<protein>
    <recommendedName>
        <fullName evidence="2">SAC3/GANP/THP3 conserved domain-containing protein</fullName>
    </recommendedName>
</protein>
<feature type="region of interest" description="Disordered" evidence="1">
    <location>
        <begin position="1947"/>
        <end position="1978"/>
    </location>
</feature>
<dbReference type="InterPro" id="IPR045107">
    <property type="entry name" value="SAC3/GANP/THP3"/>
</dbReference>
<feature type="compositionally biased region" description="Low complexity" evidence="1">
    <location>
        <begin position="177"/>
        <end position="199"/>
    </location>
</feature>
<feature type="region of interest" description="Disordered" evidence="1">
    <location>
        <begin position="1008"/>
        <end position="1032"/>
    </location>
</feature>
<feature type="compositionally biased region" description="Low complexity" evidence="1">
    <location>
        <begin position="1258"/>
        <end position="1272"/>
    </location>
</feature>
<feature type="region of interest" description="Disordered" evidence="1">
    <location>
        <begin position="158"/>
        <end position="569"/>
    </location>
</feature>
<feature type="compositionally biased region" description="Low complexity" evidence="1">
    <location>
        <begin position="374"/>
        <end position="393"/>
    </location>
</feature>
<proteinExistence type="predicted"/>
<reference evidence="3 4" key="1">
    <citation type="journal article" date="2014" name="Genome Announc.">
        <title>Genome sequence of the basidiomycetous fungus Pseudozyma aphidis DSM70725, an efficient producer of biosurfactant mannosylerythritol lipids.</title>
        <authorList>
            <person name="Lorenz S."/>
            <person name="Guenther M."/>
            <person name="Grumaz C."/>
            <person name="Rupp S."/>
            <person name="Zibek S."/>
            <person name="Sohn K."/>
        </authorList>
    </citation>
    <scope>NUCLEOTIDE SEQUENCE [LARGE SCALE GENOMIC DNA]</scope>
    <source>
        <strain evidence="4">ATCC 32657 / CBS 517.83 / DSM 70725 / JCM 10318 / NBRC 10182 / NRRL Y-7954 / St-0401</strain>
    </source>
</reference>
<accession>W3VK24</accession>
<feature type="compositionally biased region" description="Basic and acidic residues" evidence="1">
    <location>
        <begin position="1457"/>
        <end position="1467"/>
    </location>
</feature>
<name>W3VK24_MOEAP</name>
<feature type="compositionally biased region" description="Low complexity" evidence="1">
    <location>
        <begin position="421"/>
        <end position="532"/>
    </location>
</feature>
<feature type="compositionally biased region" description="Polar residues" evidence="1">
    <location>
        <begin position="1412"/>
        <end position="1452"/>
    </location>
</feature>
<dbReference type="GO" id="GO:0005737">
    <property type="term" value="C:cytoplasm"/>
    <property type="evidence" value="ECO:0007669"/>
    <property type="project" value="TreeGrafter"/>
</dbReference>
<feature type="compositionally biased region" description="Polar residues" evidence="1">
    <location>
        <begin position="541"/>
        <end position="558"/>
    </location>
</feature>
<dbReference type="Pfam" id="PF03399">
    <property type="entry name" value="SAC3_GANP"/>
    <property type="match status" value="1"/>
</dbReference>
<dbReference type="OrthoDB" id="264795at2759"/>
<sequence>MKVTNSFQCTVDYNVAEDDKVLSLGLLDGLVRLIVNIVERSKACLYESRDDTKLEVMLGEDVERPKLTFPTPENCRIEPVSEAVSGRKDHRIACRLLITNLLLHSRSYKAAAVSIMQQQGTGSGSGFGSAFGSAAASGSGFGSSSAFGSSFGAASGSNPGFGPGSGQSTPGAGGSSFGSFARPQPPSASTSSAPPNTFSRPPSGPSNAPSAFTSGFSQGGQQQTGFGRPRPFTSRPRPQFQQQSSFSNSRPFNPGQHQHQQGQEQQQQQSPFGNRPRPFTARPSGPGGPGQDGRPPMSGSFRGGRGGSLARPGRPFVSNVDGDTSQRGPTDANPNLAGASGNHAYQPRPRPRPFANKSTTFNTQPAATPSAFGSQSAAQAPATPSAFGAAGSSQTASAPAPKPASIGFGQMSASTPSIPPSNGFGQSSSAFGSSSTNPTSGSPSLFGAPQGAAPASASAFGASSSSSAFGSTSSSAFGSSSNSTAFGSTPAATQAKLALATTAAPAPSPAASAPPSTFAPAPANAAPTSSFSNFLRKDRTGTSTPAEGSGSPMPSANFGSKGAEDEDELRKKRFEEAPKVGNRFLEMKGGREALRNAYIKSGVLPDPDKPTDLALAVKLVGTCQDMCPEFEREEREFQKELDPLEVYPGTDRVDPRIAVKIYRRPAAGRELPLPEDVRPPPVLKRTLDYLFHDLLPADPNDPRFTAVQGFLWNRTRAVRQDFIVQSEGGAIAIECHERIARYHILCLHWRGGPGAEGWSEQQELEQLRKTMRSLIEFYDDNRRKSATSAGAVVQPSPNEAEFRAYNLLLHLRDPETLREAELLPGDIFRAPAVQTALNLRQLAQRSNNLEKRGQPRNTEATLNFFSKFFAELRKPSVNYLMACLAENSFSSVRIGAVKAMGKAYMAQHRGLPIETMRNALAMDSDEQVIALCTHLGLEFEYDGPTPAAVKIHKTAAVKEDKPLISPFSLTMVEAKRGSWKSADVIDGRASGAGAILLDMPNAAQGFAPVSSMAKPAPGPTSSSLDFKAPSQADGSLDSISMLKFGQSTAGQGGQGTSAFSASSPSKLSAAATSFMPSAFGSGSASSAPSTAAPAGSFGGFGGFGGSNATKQESPAQSGLPSFGGFGKEPATDSKPTATTLAPDTKSPIPSLGSAAKQMTPSSLPSFSFGQPNTKAPSAAATTDAKPASPFTFGPSQTKDAEPSKTTMPSFFSSSSKPQDSKTEKPGDAASGPSKLADADAGSSAPGATSQKRRGSDPAAAAASRAAAAAVAEAEAKVRVKRKEAARAQAVERAFKTLSSEAIQSAAAKTAAAAVQEERARRRAASRDELLTRLSDKMWAQLAEERVAAAAEDAARKAAAEVLRSRSGTMRAWQHWRDALEERRDREHQKQRLETIRSEIKRRNVLGRIQVDASGTSNGSAQGTHSKRASISQSLLTGVRRTSSGRDVQVTSPQRRKLAGERSAHGDDAELSAQWTRVRRQRGELWAEGSLLDRLADHVEELLLHFRPADLDGLVVLYSGAPGQHVASNWLRVKFGFSPSVPASKDDGRDVLEVGLADGSHLALVDATRSGDGATLESMVLAEHEEHSEVGLVVFETNPIACRASSASQRRAMVTEDRSRLEEIAQSRVVKQSRLACRLLLVTWGDTDTQSTRSATSDGAIEDVEMADGTASESVAKDATASLITSLGLDPSKTVRSTGAVDGRDSHEGSALLSRAFERVGVLELADASVSIESSLRMLLARAMPDLAPNLDLDGARRVTLDEVARELVDQWSRTCVLLCDLVCVFPPSVLSGTAVDLPAKAEDAACKALCILSALANYVVRAIVSRSELTPDAEVVEVAVPTRKGLVEMALEQLEALPEGVAEQREALRYRLLSTLPERGLEATVAHVNRMHAEGMLRIALGALERVWIAPLHGADWSAAVEGMANLCAAAVREVAAETRRIAKDARAAGAGGAKRVRSEASPPSAAPEDVKETGGSAVDQLRQLIARTKRFLDTPSHA</sequence>
<dbReference type="EMBL" id="AWNI01000013">
    <property type="protein sequence ID" value="ETS61850.1"/>
    <property type="molecule type" value="Genomic_DNA"/>
</dbReference>
<dbReference type="PANTHER" id="PTHR12436:SF3">
    <property type="entry name" value="GERMINAL-CENTER ASSOCIATED NUCLEAR PROTEIN"/>
    <property type="match status" value="1"/>
</dbReference>
<dbReference type="Proteomes" id="UP000019462">
    <property type="component" value="Unassembled WGS sequence"/>
</dbReference>
<keyword evidence="4" id="KW-1185">Reference proteome</keyword>
<dbReference type="PANTHER" id="PTHR12436">
    <property type="entry name" value="80 KDA MCM3-ASSOCIATED PROTEIN"/>
    <property type="match status" value="1"/>
</dbReference>
<evidence type="ECO:0000256" key="1">
    <source>
        <dbReference type="SAM" id="MobiDB-lite"/>
    </source>
</evidence>